<organism evidence="1 2">
    <name type="scientific">Paenibacillus pasadenensis</name>
    <dbReference type="NCBI Taxonomy" id="217090"/>
    <lineage>
        <taxon>Bacteria</taxon>
        <taxon>Bacillati</taxon>
        <taxon>Bacillota</taxon>
        <taxon>Bacilli</taxon>
        <taxon>Bacillales</taxon>
        <taxon>Paenibacillaceae</taxon>
        <taxon>Paenibacillus</taxon>
    </lineage>
</organism>
<comment type="caution">
    <text evidence="1">The sequence shown here is derived from an EMBL/GenBank/DDBJ whole genome shotgun (WGS) entry which is preliminary data.</text>
</comment>
<reference evidence="1 2" key="1">
    <citation type="submission" date="2017-05" db="EMBL/GenBank/DDBJ databases">
        <title>Functional genome analysis of Paenibacillus pasadenensis strain R16: insights on endophytic life style and antifungal activity.</title>
        <authorList>
            <person name="Passera A."/>
            <person name="Marcolungo L."/>
            <person name="Casati P."/>
            <person name="Brasca M."/>
            <person name="Quaglino F."/>
            <person name="Delledonne M."/>
        </authorList>
    </citation>
    <scope>NUCLEOTIDE SEQUENCE [LARGE SCALE GENOMIC DNA]</scope>
    <source>
        <strain evidence="1 2">R16</strain>
    </source>
</reference>
<sequence length="37" mass="4421">MKMDQEAKNELIRIAKEKKIDIFQMTQQSNSFKLATY</sequence>
<protein>
    <submittedName>
        <fullName evidence="1">Uncharacterized protein</fullName>
    </submittedName>
</protein>
<keyword evidence="2" id="KW-1185">Reference proteome</keyword>
<dbReference type="EMBL" id="NFEZ01000004">
    <property type="protein sequence ID" value="PLT43794.1"/>
    <property type="molecule type" value="Genomic_DNA"/>
</dbReference>
<gene>
    <name evidence="1" type="ORF">B8V81_2225</name>
</gene>
<proteinExistence type="predicted"/>
<dbReference type="Proteomes" id="UP000234789">
    <property type="component" value="Unassembled WGS sequence"/>
</dbReference>
<name>A0A2N5N0D7_9BACL</name>
<evidence type="ECO:0000313" key="2">
    <source>
        <dbReference type="Proteomes" id="UP000234789"/>
    </source>
</evidence>
<evidence type="ECO:0000313" key="1">
    <source>
        <dbReference type="EMBL" id="PLT43794.1"/>
    </source>
</evidence>
<accession>A0A2N5N0D7</accession>
<dbReference type="AlphaFoldDB" id="A0A2N5N0D7"/>